<evidence type="ECO:0000256" key="2">
    <source>
        <dbReference type="ARBA" id="ARBA00022448"/>
    </source>
</evidence>
<dbReference type="PROSITE" id="PS50893">
    <property type="entry name" value="ABC_TRANSPORTER_2"/>
    <property type="match status" value="2"/>
</dbReference>
<dbReference type="CDD" id="cd03223">
    <property type="entry name" value="ABCD_peroxisomal_ALDP"/>
    <property type="match status" value="2"/>
</dbReference>
<accession>A0A7S2SGL7</accession>
<reference evidence="9" key="1">
    <citation type="submission" date="2021-01" db="EMBL/GenBank/DDBJ databases">
        <authorList>
            <person name="Corre E."/>
            <person name="Pelletier E."/>
            <person name="Niang G."/>
            <person name="Scheremetjew M."/>
            <person name="Finn R."/>
            <person name="Kale V."/>
            <person name="Holt S."/>
            <person name="Cochrane G."/>
            <person name="Meng A."/>
            <person name="Brown T."/>
            <person name="Cohen L."/>
        </authorList>
    </citation>
    <scope>NUCLEOTIDE SEQUENCE</scope>
    <source>
        <strain evidence="9">NY070348D</strain>
    </source>
</reference>
<dbReference type="Gene3D" id="3.40.50.300">
    <property type="entry name" value="P-loop containing nucleotide triphosphate hydrolases"/>
    <property type="match status" value="2"/>
</dbReference>
<dbReference type="GO" id="GO:0042760">
    <property type="term" value="P:very long-chain fatty acid catabolic process"/>
    <property type="evidence" value="ECO:0007669"/>
    <property type="project" value="TreeGrafter"/>
</dbReference>
<dbReference type="SUPFAM" id="SSF52540">
    <property type="entry name" value="P-loop containing nucleoside triphosphate hydrolases"/>
    <property type="match status" value="2"/>
</dbReference>
<keyword evidence="3" id="KW-0812">Transmembrane</keyword>
<comment type="similarity">
    <text evidence="1">Belongs to the ABC transporter superfamily. ABCD family. Peroxisomal fatty acyl CoA transporter (TC 3.A.1.203) subfamily.</text>
</comment>
<organism evidence="9">
    <name type="scientific">Mucochytrium quahogii</name>
    <dbReference type="NCBI Taxonomy" id="96639"/>
    <lineage>
        <taxon>Eukaryota</taxon>
        <taxon>Sar</taxon>
        <taxon>Stramenopiles</taxon>
        <taxon>Bigyra</taxon>
        <taxon>Labyrinthulomycetes</taxon>
        <taxon>Thraustochytrida</taxon>
        <taxon>Thraustochytriidae</taxon>
        <taxon>Mucochytrium</taxon>
    </lineage>
</organism>
<evidence type="ECO:0000256" key="1">
    <source>
        <dbReference type="ARBA" id="ARBA00008575"/>
    </source>
</evidence>
<dbReference type="InterPro" id="IPR050835">
    <property type="entry name" value="ABC_transporter_sub-D"/>
</dbReference>
<dbReference type="GO" id="GO:0005524">
    <property type="term" value="F:ATP binding"/>
    <property type="evidence" value="ECO:0007669"/>
    <property type="project" value="UniProtKB-KW"/>
</dbReference>
<dbReference type="InterPro" id="IPR017871">
    <property type="entry name" value="ABC_transporter-like_CS"/>
</dbReference>
<evidence type="ECO:0000256" key="7">
    <source>
        <dbReference type="ARBA" id="ARBA00023136"/>
    </source>
</evidence>
<dbReference type="Pfam" id="PF06472">
    <property type="entry name" value="ABC_membrane_2"/>
    <property type="match status" value="2"/>
</dbReference>
<dbReference type="EMBL" id="HBHK01021892">
    <property type="protein sequence ID" value="CAD9699428.1"/>
    <property type="molecule type" value="Transcribed_RNA"/>
</dbReference>
<dbReference type="GO" id="GO:0007031">
    <property type="term" value="P:peroxisome organization"/>
    <property type="evidence" value="ECO:0007669"/>
    <property type="project" value="TreeGrafter"/>
</dbReference>
<keyword evidence="2" id="KW-0813">Transport</keyword>
<feature type="domain" description="ABC transporter" evidence="8">
    <location>
        <begin position="1111"/>
        <end position="1331"/>
    </location>
</feature>
<dbReference type="InterPro" id="IPR011527">
    <property type="entry name" value="ABC1_TM_dom"/>
</dbReference>
<dbReference type="PROSITE" id="PS00211">
    <property type="entry name" value="ABC_TRANSPORTER_1"/>
    <property type="match status" value="1"/>
</dbReference>
<dbReference type="SUPFAM" id="SSF90123">
    <property type="entry name" value="ABC transporter transmembrane region"/>
    <property type="match status" value="2"/>
</dbReference>
<protein>
    <recommendedName>
        <fullName evidence="8">ABC transporter domain-containing protein</fullName>
    </recommendedName>
</protein>
<dbReference type="Gene3D" id="1.20.1560.10">
    <property type="entry name" value="ABC transporter type 1, transmembrane domain"/>
    <property type="match status" value="2"/>
</dbReference>
<dbReference type="PANTHER" id="PTHR11384">
    <property type="entry name" value="ATP-BINDING CASSETTE, SUB-FAMILY D MEMBER"/>
    <property type="match status" value="1"/>
</dbReference>
<proteinExistence type="inferred from homology"/>
<dbReference type="EMBL" id="HBHK01021893">
    <property type="protein sequence ID" value="CAD9699430.1"/>
    <property type="molecule type" value="Transcribed_RNA"/>
</dbReference>
<keyword evidence="5" id="KW-0067">ATP-binding</keyword>
<sequence>MSGVLSTNARRLSIAGALGVGLYLIQKRRNDLLKSAAASKQGVDDMDKGTKKKKKKKDPMMQIFWRLWPFGKSGKDMKNDPDAKVGQMELIAIFLVSVLRTWHQNRMVYVKRDLMEATYKRNVGMFRKIIKDTVILSVLSSLIFATHRYLKERLTLVWREKLTRQLHRRYFHQMNYYKISHMNKNKISDVEERITRDPRRFCKGLADEMEKMSAAFTSGIWFTYKLTTISSLPYAVSPLIYFYAAFKLSFSLAPNWSKRWRGMLDRRGVYQKAQSRLLSHSEAICAYQGNEQERSIIERSWNDFLAYCVHFVRDASFFHFVSSALFEYGGHSFAEALIVGKFILPTSDVKKAVLSAKTNHERVSAAANLFSEIRFLTEYFIRAMSAQGTIIAVLRQLQNMKGPAKRITELYDTLEDFDNQRETSTTFKHNPDRIEFENVQVFTPTGHLLVKDLNFFIETGTSMLLTGCNGSGKSSIFRCLGSLWSVPEGGIITKPGGGHAGLDEEVFYLPQKPYNVLGTLRDQLSYPETSENAKKISREELVELLERVDLGYLADRGKGVDDNEEVNWETVLSLGEKQRLAMARLFYHKPRFAILDECTSGVSASMEKRLYESCEEQGITCITISHRPVLEQYHDVVLNILADGEGGWSWRETVRGEKKRVNQVRDKDATAEAAQLVDSGEKAVGGYSAAYAMDSQGDALLERERLKRRSQKYVETAEALKKSTLAMAGEGGLPKVSMDKRFMDVLRRFMPNGPSLSDPETLRILLLAGLVVGKTLLADAIARYDGYILSTVMQNNWWVFVRAVASGAFFRTFLSVFDAQMMLHKWYLNLEWRKRLTTYLMDLYFKGNTFYDIKNHDERITDPDERIGEQVEALSIALTELWTSLLKPAFDISFNSVMLYRTLGTSGVTYTTGYMLGGLFVMRYVVPNFRKLRREEMNLEGRFRFVHNRLAEHTESIAFFGGDDVEHAVAEGRFAELTKRVKDTQLQTLRFNIFNNFTIKQTPDIVAFALRFFFAQGFLTDASVLQGDGSKISQYGEYIQQTVMRSFKSFGDAFDLQETIGQFLGVLENVTDFMYVLEDIASKQQQHMIDLETHHVNENEGLVVPSKDGSISFSDVDIVAPGNICCVSNISFTVKPGKPLIVTGVNGGGKSSLFRTLAGLWPIPKGVISRPCNENGIVTPKQVFLVPQKPYSVSGSLADQITYPKHIPPEEFTEEHNQELRELLRLVRVEYLVDREGGWQSVAKWEDVLSLGEQQRIGCARLFFWNPSFAVLDECTSAVSVDVEEELYRAAHDRGITSITISQRLALEEFHTRELMLGDSQGADGWSIRDI</sequence>
<evidence type="ECO:0000256" key="5">
    <source>
        <dbReference type="ARBA" id="ARBA00022840"/>
    </source>
</evidence>
<dbReference type="Pfam" id="PF00005">
    <property type="entry name" value="ABC_tran"/>
    <property type="match status" value="2"/>
</dbReference>
<dbReference type="GO" id="GO:0005324">
    <property type="term" value="F:long-chain fatty acid transmembrane transporter activity"/>
    <property type="evidence" value="ECO:0007669"/>
    <property type="project" value="TreeGrafter"/>
</dbReference>
<evidence type="ECO:0000256" key="4">
    <source>
        <dbReference type="ARBA" id="ARBA00022741"/>
    </source>
</evidence>
<evidence type="ECO:0000256" key="3">
    <source>
        <dbReference type="ARBA" id="ARBA00022692"/>
    </source>
</evidence>
<dbReference type="GO" id="GO:0140359">
    <property type="term" value="F:ABC-type transporter activity"/>
    <property type="evidence" value="ECO:0007669"/>
    <property type="project" value="InterPro"/>
</dbReference>
<dbReference type="SMART" id="SM00382">
    <property type="entry name" value="AAA"/>
    <property type="match status" value="2"/>
</dbReference>
<gene>
    <name evidence="9" type="ORF">QSP1433_LOCUS13901</name>
    <name evidence="10" type="ORF">QSP1433_LOCUS13902</name>
</gene>
<evidence type="ECO:0000313" key="10">
    <source>
        <dbReference type="EMBL" id="CAD9699430.1"/>
    </source>
</evidence>
<dbReference type="GO" id="GO:0006635">
    <property type="term" value="P:fatty acid beta-oxidation"/>
    <property type="evidence" value="ECO:0007669"/>
    <property type="project" value="TreeGrafter"/>
</dbReference>
<evidence type="ECO:0000313" key="9">
    <source>
        <dbReference type="EMBL" id="CAD9699428.1"/>
    </source>
</evidence>
<dbReference type="InterPro" id="IPR027417">
    <property type="entry name" value="P-loop_NTPase"/>
</dbReference>
<dbReference type="InterPro" id="IPR036640">
    <property type="entry name" value="ABC1_TM_sf"/>
</dbReference>
<dbReference type="GO" id="GO:0005778">
    <property type="term" value="C:peroxisomal membrane"/>
    <property type="evidence" value="ECO:0007669"/>
    <property type="project" value="TreeGrafter"/>
</dbReference>
<name>A0A7S2SGL7_9STRA</name>
<feature type="domain" description="ABC transporter" evidence="8">
    <location>
        <begin position="434"/>
        <end position="677"/>
    </location>
</feature>
<dbReference type="GO" id="GO:0015910">
    <property type="term" value="P:long-chain fatty acid import into peroxisome"/>
    <property type="evidence" value="ECO:0007669"/>
    <property type="project" value="TreeGrafter"/>
</dbReference>
<dbReference type="InterPro" id="IPR003439">
    <property type="entry name" value="ABC_transporter-like_ATP-bd"/>
</dbReference>
<evidence type="ECO:0000259" key="8">
    <source>
        <dbReference type="PROSITE" id="PS50893"/>
    </source>
</evidence>
<keyword evidence="6" id="KW-1133">Transmembrane helix</keyword>
<dbReference type="GO" id="GO:0016887">
    <property type="term" value="F:ATP hydrolysis activity"/>
    <property type="evidence" value="ECO:0007669"/>
    <property type="project" value="InterPro"/>
</dbReference>
<keyword evidence="7" id="KW-0472">Membrane</keyword>
<keyword evidence="4" id="KW-0547">Nucleotide-binding</keyword>
<dbReference type="InterPro" id="IPR003593">
    <property type="entry name" value="AAA+_ATPase"/>
</dbReference>
<evidence type="ECO:0000256" key="6">
    <source>
        <dbReference type="ARBA" id="ARBA00022989"/>
    </source>
</evidence>
<dbReference type="PANTHER" id="PTHR11384:SF56">
    <property type="entry name" value="ABC TRANSPORTER D FAMILY MEMBER 1"/>
    <property type="match status" value="1"/>
</dbReference>